<feature type="domain" description="DhaL" evidence="2">
    <location>
        <begin position="22"/>
        <end position="218"/>
    </location>
</feature>
<dbReference type="Pfam" id="PF21645">
    <property type="entry name" value="FakA-like_M"/>
    <property type="match status" value="1"/>
</dbReference>
<feature type="region of interest" description="Disordered" evidence="1">
    <location>
        <begin position="231"/>
        <end position="262"/>
    </location>
</feature>
<dbReference type="Proteomes" id="UP000186104">
    <property type="component" value="Chromosome"/>
</dbReference>
<dbReference type="SUPFAM" id="SSF101473">
    <property type="entry name" value="DhaL-like"/>
    <property type="match status" value="1"/>
</dbReference>
<dbReference type="EMBL" id="CP015961">
    <property type="protein sequence ID" value="ANI92683.1"/>
    <property type="molecule type" value="Genomic_DNA"/>
</dbReference>
<dbReference type="InterPro" id="IPR048394">
    <property type="entry name" value="FakA-like_M"/>
</dbReference>
<dbReference type="Pfam" id="PF13684">
    <property type="entry name" value="FakA-like_C"/>
    <property type="match status" value="1"/>
</dbReference>
<protein>
    <recommendedName>
        <fullName evidence="2">DhaL domain-containing protein</fullName>
    </recommendedName>
</protein>
<dbReference type="SMART" id="SM01121">
    <property type="entry name" value="Dak1_2"/>
    <property type="match status" value="1"/>
</dbReference>
<proteinExistence type="predicted"/>
<evidence type="ECO:0000259" key="2">
    <source>
        <dbReference type="PROSITE" id="PS51480"/>
    </source>
</evidence>
<accession>A0A173LLA1</accession>
<evidence type="ECO:0000313" key="4">
    <source>
        <dbReference type="Proteomes" id="UP000186104"/>
    </source>
</evidence>
<dbReference type="InterPro" id="IPR033470">
    <property type="entry name" value="FakA-like_C"/>
</dbReference>
<keyword evidence="4" id="KW-1185">Reference proteome</keyword>
<dbReference type="RefSeq" id="WP_067477036.1">
    <property type="nucleotide sequence ID" value="NZ_CP015961.1"/>
</dbReference>
<dbReference type="PROSITE" id="PS51480">
    <property type="entry name" value="DHAL"/>
    <property type="match status" value="1"/>
</dbReference>
<dbReference type="SMART" id="SM01120">
    <property type="entry name" value="Dak2"/>
    <property type="match status" value="1"/>
</dbReference>
<dbReference type="GO" id="GO:0006071">
    <property type="term" value="P:glycerol metabolic process"/>
    <property type="evidence" value="ECO:0007669"/>
    <property type="project" value="InterPro"/>
</dbReference>
<dbReference type="PANTHER" id="PTHR33434:SF4">
    <property type="entry name" value="PHOSPHATASE PROTEIN"/>
    <property type="match status" value="1"/>
</dbReference>
<gene>
    <name evidence="3" type="ORF">BJL86_1912</name>
</gene>
<sequence length="571" mass="58325">MSQVGSAPAASAAGILDVLDGMAVLDWARLVADSLAVHRGAINTLNVFPVPDSDTGTNMAHTMAAAVDFADDLVDSIGTASAAAHADRVAVALGKGAVREARGNSGVILSQVLRALGDHAEASGVSAEVVSTALSSAVDVASRSLSDPVEGTIITVLRDSAAAARQADKSLAAVCKAAADAACESLERTPDQLDVLREAGVVDAGGRGLLIVLDSLVKVVTGVTPQRPDFARTPVDLSGYDGGDAAHPGSEEASTDVDHGPGVPECEVSRFEVMYALRGLESAAGDALRATLRGLGDSVIVASDSSGGADSYWTIHVHTNDIGGAIQAGVDLGKVAEIRVEELLGPAGTSAPETFEQGRTVVALASPGPVAKLFEGAGAVTIDSDADEAVMVRKLLEVETAEIIVLPNGSLGHSQITAVDAELRARGRHCIILPTQSIVQGLAALAVHDPDSSLSIDGFDMADAATSVRFARLDRAAQRALTLVGPCEVGDVVGVIGFDVAVVESSPAAALSAVIDRLLTLGGEMLTIIAVAELDREVETEVDRLSADYPDLEIVTYPMGDGDVMAYVGLE</sequence>
<dbReference type="Gene3D" id="1.25.40.340">
    <property type="match status" value="1"/>
</dbReference>
<dbReference type="InterPro" id="IPR004007">
    <property type="entry name" value="DhaL_dom"/>
</dbReference>
<dbReference type="GO" id="GO:0004371">
    <property type="term" value="F:glycerone kinase activity"/>
    <property type="evidence" value="ECO:0007669"/>
    <property type="project" value="InterPro"/>
</dbReference>
<reference evidence="3 4" key="1">
    <citation type="submission" date="2016-06" db="EMBL/GenBank/DDBJ databases">
        <title>Complete genome sequence of a saline-alkali tolerant type strain Dietzia timorensis ID05-A0528T.</title>
        <authorList>
            <person name="Wu X."/>
        </authorList>
    </citation>
    <scope>NUCLEOTIDE SEQUENCE [LARGE SCALE GENOMIC DNA]</scope>
    <source>
        <strain evidence="3 4">ID05-A0528</strain>
    </source>
</reference>
<dbReference type="AlphaFoldDB" id="A0A173LLA1"/>
<dbReference type="PANTHER" id="PTHR33434">
    <property type="entry name" value="DEGV DOMAIN-CONTAINING PROTEIN DR_1986-RELATED"/>
    <property type="match status" value="1"/>
</dbReference>
<dbReference type="STRING" id="499555.BJL86_1912"/>
<evidence type="ECO:0000256" key="1">
    <source>
        <dbReference type="SAM" id="MobiDB-lite"/>
    </source>
</evidence>
<dbReference type="InterPro" id="IPR036117">
    <property type="entry name" value="DhaL_dom_sf"/>
</dbReference>
<name>A0A173LLA1_9ACTN</name>
<evidence type="ECO:0000313" key="3">
    <source>
        <dbReference type="EMBL" id="ANI92683.1"/>
    </source>
</evidence>
<organism evidence="3 4">
    <name type="scientific">Dietzia timorensis</name>
    <dbReference type="NCBI Taxonomy" id="499555"/>
    <lineage>
        <taxon>Bacteria</taxon>
        <taxon>Bacillati</taxon>
        <taxon>Actinomycetota</taxon>
        <taxon>Actinomycetes</taxon>
        <taxon>Mycobacteriales</taxon>
        <taxon>Dietziaceae</taxon>
        <taxon>Dietzia</taxon>
    </lineage>
</organism>
<dbReference type="InterPro" id="IPR050270">
    <property type="entry name" value="DegV_domain_contain"/>
</dbReference>
<dbReference type="Pfam" id="PF02734">
    <property type="entry name" value="Dak2"/>
    <property type="match status" value="1"/>
</dbReference>
<dbReference type="KEGG" id="dtm:BJL86_1912"/>